<gene>
    <name evidence="4" type="ORF">CDQ84_17130</name>
</gene>
<proteinExistence type="predicted"/>
<dbReference type="InterPro" id="IPR000182">
    <property type="entry name" value="GNAT_dom"/>
</dbReference>
<accession>A0A2K2F7Q4</accession>
<evidence type="ECO:0000313" key="5">
    <source>
        <dbReference type="Proteomes" id="UP000236151"/>
    </source>
</evidence>
<organism evidence="4 5">
    <name type="scientific">Clostridium thermosuccinogenes</name>
    <dbReference type="NCBI Taxonomy" id="84032"/>
    <lineage>
        <taxon>Bacteria</taxon>
        <taxon>Bacillati</taxon>
        <taxon>Bacillota</taxon>
        <taxon>Clostridia</taxon>
        <taxon>Eubacteriales</taxon>
        <taxon>Clostridiaceae</taxon>
        <taxon>Clostridium</taxon>
    </lineage>
</organism>
<dbReference type="PROSITE" id="PS51186">
    <property type="entry name" value="GNAT"/>
    <property type="match status" value="2"/>
</dbReference>
<dbReference type="KEGG" id="cthd:CDO33_03375"/>
<dbReference type="GO" id="GO:0016747">
    <property type="term" value="F:acyltransferase activity, transferring groups other than amino-acyl groups"/>
    <property type="evidence" value="ECO:0007669"/>
    <property type="project" value="InterPro"/>
</dbReference>
<evidence type="ECO:0000313" key="4">
    <source>
        <dbReference type="EMBL" id="PNT95433.1"/>
    </source>
</evidence>
<sequence length="329" mass="37329">MKILKFEDRYVPEVVSLWNTHLSGQTQYKPLTEKEFEAKFLKDPNFSYDGTFVAVEDGKVIGFANGVVKKQFLPGENHENTPGYLTMVVVDTEYRGKGYGSALLHELEEFFRKNGKKKSQSIFFNPIKLEWYIPGTDGHDHNNSPGVDADTPAVKFMEKNGYRILTREVSYYLNLSDFKMSEKCIKRRQELMEKGIYTGFYDPEKHYGFDELFDDLGSEDWRKGIMDNLAKDKPDPVIVAADHGKICGFTGPIRVQESGRGFFVGIGTHSQYRGEGIMTVLFELLMDGFKNAGAKFSSLFTGADNPAGKTYERTGFKAVRNWAVMGKEI</sequence>
<feature type="domain" description="N-acetyltransferase" evidence="3">
    <location>
        <begin position="1"/>
        <end position="185"/>
    </location>
</feature>
<keyword evidence="5" id="KW-1185">Reference proteome</keyword>
<dbReference type="SUPFAM" id="SSF55729">
    <property type="entry name" value="Acyl-CoA N-acyltransferases (Nat)"/>
    <property type="match status" value="2"/>
</dbReference>
<dbReference type="PANTHER" id="PTHR43072:SF23">
    <property type="entry name" value="UPF0039 PROTEIN C11D3.02C"/>
    <property type="match status" value="1"/>
</dbReference>
<comment type="caution">
    <text evidence="4">The sequence shown here is derived from an EMBL/GenBank/DDBJ whole genome shotgun (WGS) entry which is preliminary data.</text>
</comment>
<dbReference type="Proteomes" id="UP000236151">
    <property type="component" value="Unassembled WGS sequence"/>
</dbReference>
<dbReference type="InterPro" id="IPR016181">
    <property type="entry name" value="Acyl_CoA_acyltransferase"/>
</dbReference>
<dbReference type="AlphaFoldDB" id="A0A2K2F7Q4"/>
<feature type="domain" description="N-acetyltransferase" evidence="3">
    <location>
        <begin position="196"/>
        <end position="329"/>
    </location>
</feature>
<dbReference type="EMBL" id="NIOJ01000067">
    <property type="protein sequence ID" value="PNT95433.1"/>
    <property type="molecule type" value="Genomic_DNA"/>
</dbReference>
<dbReference type="Gene3D" id="3.40.630.30">
    <property type="match status" value="2"/>
</dbReference>
<name>A0A2K2F7Q4_9CLOT</name>
<dbReference type="Pfam" id="PF00583">
    <property type="entry name" value="Acetyltransf_1"/>
    <property type="match status" value="2"/>
</dbReference>
<dbReference type="CDD" id="cd04301">
    <property type="entry name" value="NAT_SF"/>
    <property type="match status" value="1"/>
</dbReference>
<reference evidence="4 5" key="1">
    <citation type="submission" date="2017-06" db="EMBL/GenBank/DDBJ databases">
        <title>Investigating the central metabolism of Clostridium thermosuccinogenes.</title>
        <authorList>
            <person name="Koendjbiharie J.G."/>
            <person name="van Kranenburg R."/>
        </authorList>
    </citation>
    <scope>NUCLEOTIDE SEQUENCE [LARGE SCALE GENOMIC DNA]</scope>
    <source>
        <strain evidence="4 5">DSM 5806</strain>
    </source>
</reference>
<evidence type="ECO:0000256" key="2">
    <source>
        <dbReference type="ARBA" id="ARBA00023315"/>
    </source>
</evidence>
<keyword evidence="1" id="KW-0808">Transferase</keyword>
<evidence type="ECO:0000259" key="3">
    <source>
        <dbReference type="PROSITE" id="PS51186"/>
    </source>
</evidence>
<dbReference type="PANTHER" id="PTHR43072">
    <property type="entry name" value="N-ACETYLTRANSFERASE"/>
    <property type="match status" value="1"/>
</dbReference>
<dbReference type="OrthoDB" id="1884663at2"/>
<protein>
    <recommendedName>
        <fullName evidence="3">N-acetyltransferase domain-containing protein</fullName>
    </recommendedName>
</protein>
<dbReference type="RefSeq" id="WP_103082964.1">
    <property type="nucleotide sequence ID" value="NZ_CP021850.1"/>
</dbReference>
<keyword evidence="2" id="KW-0012">Acyltransferase</keyword>
<evidence type="ECO:0000256" key="1">
    <source>
        <dbReference type="ARBA" id="ARBA00022679"/>
    </source>
</evidence>